<evidence type="ECO:0000313" key="3">
    <source>
        <dbReference type="EMBL" id="KAK9909337.1"/>
    </source>
</evidence>
<sequence length="188" mass="21162">MYLPAIFPARQSVALYHSLQETVEWQAREVTVMGRRVMQPRLVAYMADHAGLSYTYSGSSMAPLSWNEPVLKIKERVEELSGATFNSCLLNFYRSGNDHLSFHSDNESLYGSGSYTIASASFGSARDFILRCNIDHSNKVSYPLGCGDVLVMKGTLQQHWMHAVPRRKRVSGGRISLTFRQIVHPELC</sequence>
<dbReference type="InterPro" id="IPR032854">
    <property type="entry name" value="ALKBH3"/>
</dbReference>
<dbReference type="Gene3D" id="2.60.120.590">
    <property type="entry name" value="Alpha-ketoglutarate-dependent dioxygenase AlkB-like"/>
    <property type="match status" value="1"/>
</dbReference>
<dbReference type="Proteomes" id="UP001491310">
    <property type="component" value="Unassembled WGS sequence"/>
</dbReference>
<reference evidence="3 4" key="1">
    <citation type="journal article" date="2024" name="Nat. Commun.">
        <title>Phylogenomics reveals the evolutionary origins of lichenization in chlorophyte algae.</title>
        <authorList>
            <person name="Puginier C."/>
            <person name="Libourel C."/>
            <person name="Otte J."/>
            <person name="Skaloud P."/>
            <person name="Haon M."/>
            <person name="Grisel S."/>
            <person name="Petersen M."/>
            <person name="Berrin J.G."/>
            <person name="Delaux P.M."/>
            <person name="Dal Grande F."/>
            <person name="Keller J."/>
        </authorList>
    </citation>
    <scope>NUCLEOTIDE SEQUENCE [LARGE SCALE GENOMIC DNA]</scope>
    <source>
        <strain evidence="3 4">SAG 216-7</strain>
    </source>
</reference>
<organism evidence="3 4">
    <name type="scientific">Coccomyxa subellipsoidea</name>
    <dbReference type="NCBI Taxonomy" id="248742"/>
    <lineage>
        <taxon>Eukaryota</taxon>
        <taxon>Viridiplantae</taxon>
        <taxon>Chlorophyta</taxon>
        <taxon>core chlorophytes</taxon>
        <taxon>Trebouxiophyceae</taxon>
        <taxon>Trebouxiophyceae incertae sedis</taxon>
        <taxon>Coccomyxaceae</taxon>
        <taxon>Coccomyxa</taxon>
    </lineage>
</organism>
<name>A0ABR2YRA8_9CHLO</name>
<gene>
    <name evidence="3" type="ORF">WJX75_000723</name>
</gene>
<evidence type="ECO:0000313" key="4">
    <source>
        <dbReference type="Proteomes" id="UP001491310"/>
    </source>
</evidence>
<dbReference type="PROSITE" id="PS51471">
    <property type="entry name" value="FE2OG_OXY"/>
    <property type="match status" value="1"/>
</dbReference>
<evidence type="ECO:0000256" key="1">
    <source>
        <dbReference type="ARBA" id="ARBA00007879"/>
    </source>
</evidence>
<dbReference type="Pfam" id="PF13532">
    <property type="entry name" value="2OG-FeII_Oxy_2"/>
    <property type="match status" value="1"/>
</dbReference>
<dbReference type="EMBL" id="JALJOT010000006">
    <property type="protein sequence ID" value="KAK9909337.1"/>
    <property type="molecule type" value="Genomic_DNA"/>
</dbReference>
<dbReference type="SUPFAM" id="SSF51197">
    <property type="entry name" value="Clavaminate synthase-like"/>
    <property type="match status" value="1"/>
</dbReference>
<dbReference type="InterPro" id="IPR027450">
    <property type="entry name" value="AlkB-like"/>
</dbReference>
<dbReference type="PANTHER" id="PTHR31212:SF4">
    <property type="entry name" value="ALPHA-KETOGLUTARATE-DEPENDENT DIOXYGENASE ALKB HOMOLOG 3"/>
    <property type="match status" value="1"/>
</dbReference>
<dbReference type="InterPro" id="IPR037151">
    <property type="entry name" value="AlkB-like_sf"/>
</dbReference>
<comment type="caution">
    <text evidence="3">The sequence shown here is derived from an EMBL/GenBank/DDBJ whole genome shotgun (WGS) entry which is preliminary data.</text>
</comment>
<accession>A0ABR2YRA8</accession>
<dbReference type="InterPro" id="IPR005123">
    <property type="entry name" value="Oxoglu/Fe-dep_dioxygenase_dom"/>
</dbReference>
<dbReference type="PANTHER" id="PTHR31212">
    <property type="entry name" value="ALPHA-KETOGLUTARATE-DEPENDENT DIOXYGENASE ALKB HOMOLOG 3"/>
    <property type="match status" value="1"/>
</dbReference>
<evidence type="ECO:0000259" key="2">
    <source>
        <dbReference type="PROSITE" id="PS51471"/>
    </source>
</evidence>
<feature type="domain" description="Fe2OG dioxygenase" evidence="2">
    <location>
        <begin position="84"/>
        <end position="183"/>
    </location>
</feature>
<proteinExistence type="inferred from homology"/>
<keyword evidence="4" id="KW-1185">Reference proteome</keyword>
<comment type="similarity">
    <text evidence="1">Belongs to the alkB family.</text>
</comment>
<protein>
    <recommendedName>
        <fullName evidence="2">Fe2OG dioxygenase domain-containing protein</fullName>
    </recommendedName>
</protein>